<dbReference type="RefSeq" id="WP_091959209.1">
    <property type="nucleotide sequence ID" value="NZ_FMAI01000009.1"/>
</dbReference>
<dbReference type="EMBL" id="FMAI01000009">
    <property type="protein sequence ID" value="SCB42625.1"/>
    <property type="molecule type" value="Genomic_DNA"/>
</dbReference>
<dbReference type="CDD" id="cd03809">
    <property type="entry name" value="GT4_MtfB-like"/>
    <property type="match status" value="1"/>
</dbReference>
<dbReference type="Pfam" id="PF00534">
    <property type="entry name" value="Glycos_transf_1"/>
    <property type="match status" value="1"/>
</dbReference>
<dbReference type="SUPFAM" id="SSF53756">
    <property type="entry name" value="UDP-Glycosyltransferase/glycogen phosphorylase"/>
    <property type="match status" value="1"/>
</dbReference>
<protein>
    <submittedName>
        <fullName evidence="4">Glycosyltransferase involved in cell wall bisynthesis</fullName>
    </submittedName>
</protein>
<evidence type="ECO:0000313" key="5">
    <source>
        <dbReference type="Proteomes" id="UP000199184"/>
    </source>
</evidence>
<sequence>MRISIDATGLGAAKTGTAVYITEILREWNLDRSIAHEFIIFGNDHTQAHCVKLELDSRFSFIMSPRSRYLRALWQQVTLPAHIRRLGIDAHWGTGFVLPLASRTPRVVTIHDMTHQLFPEVHEHIKRYYFPALIKASVNAAQAVIAVSNATKMDLHRLIPSSRTKTITTLLAARDLSEELPTRGVATQGPATNYMLSVGTVEPRKNLARLISAWRRLDAAARGDTQLIVVGAKGWLVNEPLNSNDREYGIQFKGHVTDAELFNLLRHAKALLYPSLYEGFGLPILEAMMAGTPVLTSDIGATQEIAAGASVLVDPTNEDQIREGLTRLLVDPELLARLSTLGKARAKEFSWRRTARETLAVIERAAIYE</sequence>
<accession>A0A1C3WRU8</accession>
<dbReference type="AlphaFoldDB" id="A0A1C3WRU8"/>
<name>A0A1C3WRU8_9BRAD</name>
<dbReference type="PANTHER" id="PTHR46401">
    <property type="entry name" value="GLYCOSYLTRANSFERASE WBBK-RELATED"/>
    <property type="match status" value="1"/>
</dbReference>
<evidence type="ECO:0000256" key="1">
    <source>
        <dbReference type="ARBA" id="ARBA00022679"/>
    </source>
</evidence>
<dbReference type="Pfam" id="PF13439">
    <property type="entry name" value="Glyco_transf_4"/>
    <property type="match status" value="1"/>
</dbReference>
<dbReference type="PANTHER" id="PTHR46401:SF2">
    <property type="entry name" value="GLYCOSYLTRANSFERASE WBBK-RELATED"/>
    <property type="match status" value="1"/>
</dbReference>
<dbReference type="GO" id="GO:0016757">
    <property type="term" value="F:glycosyltransferase activity"/>
    <property type="evidence" value="ECO:0007669"/>
    <property type="project" value="InterPro"/>
</dbReference>
<dbReference type="InterPro" id="IPR028098">
    <property type="entry name" value="Glyco_trans_4-like_N"/>
</dbReference>
<dbReference type="InterPro" id="IPR001296">
    <property type="entry name" value="Glyco_trans_1"/>
</dbReference>
<feature type="domain" description="Glycosyl transferase family 1" evidence="2">
    <location>
        <begin position="192"/>
        <end position="343"/>
    </location>
</feature>
<keyword evidence="5" id="KW-1185">Reference proteome</keyword>
<evidence type="ECO:0000313" key="4">
    <source>
        <dbReference type="EMBL" id="SCB42625.1"/>
    </source>
</evidence>
<feature type="domain" description="Glycosyltransferase subfamily 4-like N-terminal" evidence="3">
    <location>
        <begin position="16"/>
        <end position="167"/>
    </location>
</feature>
<reference evidence="5" key="1">
    <citation type="submission" date="2016-08" db="EMBL/GenBank/DDBJ databases">
        <authorList>
            <person name="Varghese N."/>
            <person name="Submissions Spin"/>
        </authorList>
    </citation>
    <scope>NUCLEOTIDE SEQUENCE [LARGE SCALE GENOMIC DNA]</scope>
    <source>
        <strain evidence="5">ERR11</strain>
    </source>
</reference>
<dbReference type="GO" id="GO:0009103">
    <property type="term" value="P:lipopolysaccharide biosynthetic process"/>
    <property type="evidence" value="ECO:0007669"/>
    <property type="project" value="TreeGrafter"/>
</dbReference>
<keyword evidence="1 4" id="KW-0808">Transferase</keyword>
<evidence type="ECO:0000259" key="3">
    <source>
        <dbReference type="Pfam" id="PF13439"/>
    </source>
</evidence>
<dbReference type="Gene3D" id="3.40.50.2000">
    <property type="entry name" value="Glycogen Phosphorylase B"/>
    <property type="match status" value="2"/>
</dbReference>
<gene>
    <name evidence="4" type="ORF">GA0061098_1009151</name>
</gene>
<dbReference type="Proteomes" id="UP000199184">
    <property type="component" value="Unassembled WGS sequence"/>
</dbReference>
<proteinExistence type="predicted"/>
<organism evidence="4 5">
    <name type="scientific">Bradyrhizobium shewense</name>
    <dbReference type="NCBI Taxonomy" id="1761772"/>
    <lineage>
        <taxon>Bacteria</taxon>
        <taxon>Pseudomonadati</taxon>
        <taxon>Pseudomonadota</taxon>
        <taxon>Alphaproteobacteria</taxon>
        <taxon>Hyphomicrobiales</taxon>
        <taxon>Nitrobacteraceae</taxon>
        <taxon>Bradyrhizobium</taxon>
    </lineage>
</organism>
<evidence type="ECO:0000259" key="2">
    <source>
        <dbReference type="Pfam" id="PF00534"/>
    </source>
</evidence>